<proteinExistence type="predicted"/>
<reference evidence="2" key="1">
    <citation type="submission" date="2018-05" db="EMBL/GenBank/DDBJ databases">
        <authorList>
            <person name="Lanie J.A."/>
            <person name="Ng W.-L."/>
            <person name="Kazmierczak K.M."/>
            <person name="Andrzejewski T.M."/>
            <person name="Davidsen T.M."/>
            <person name="Wayne K.J."/>
            <person name="Tettelin H."/>
            <person name="Glass J.I."/>
            <person name="Rusch D."/>
            <person name="Podicherti R."/>
            <person name="Tsui H.-C.T."/>
            <person name="Winkler M.E."/>
        </authorList>
    </citation>
    <scope>NUCLEOTIDE SEQUENCE</scope>
</reference>
<protein>
    <recommendedName>
        <fullName evidence="1">UDP-N-acetylglucosamine 2-epimerase domain-containing protein</fullName>
    </recommendedName>
</protein>
<gene>
    <name evidence="2" type="ORF">METZ01_LOCUS363838</name>
</gene>
<feature type="non-terminal residue" evidence="2">
    <location>
        <position position="1"/>
    </location>
</feature>
<accession>A0A382SM38</accession>
<dbReference type="PANTHER" id="PTHR43174">
    <property type="entry name" value="UDP-N-ACETYLGLUCOSAMINE 2-EPIMERASE"/>
    <property type="match status" value="1"/>
</dbReference>
<dbReference type="AlphaFoldDB" id="A0A382SM38"/>
<dbReference type="PANTHER" id="PTHR43174:SF3">
    <property type="entry name" value="UDP-N-ACETYLGLUCOSAMINE 2-EPIMERASE"/>
    <property type="match status" value="1"/>
</dbReference>
<feature type="domain" description="UDP-N-acetylglucosamine 2-epimerase" evidence="1">
    <location>
        <begin position="6"/>
        <end position="120"/>
    </location>
</feature>
<evidence type="ECO:0000313" key="2">
    <source>
        <dbReference type="EMBL" id="SVD10984.1"/>
    </source>
</evidence>
<dbReference type="Pfam" id="PF02350">
    <property type="entry name" value="Epimerase_2"/>
    <property type="match status" value="1"/>
</dbReference>
<name>A0A382SM38_9ZZZZ</name>
<dbReference type="SUPFAM" id="SSF53756">
    <property type="entry name" value="UDP-Glycosyltransferase/glycogen phosphorylase"/>
    <property type="match status" value="1"/>
</dbReference>
<evidence type="ECO:0000259" key="1">
    <source>
        <dbReference type="Pfam" id="PF02350"/>
    </source>
</evidence>
<dbReference type="InterPro" id="IPR029767">
    <property type="entry name" value="WecB-like"/>
</dbReference>
<dbReference type="Gene3D" id="3.40.50.2000">
    <property type="entry name" value="Glycogen Phosphorylase B"/>
    <property type="match status" value="1"/>
</dbReference>
<organism evidence="2">
    <name type="scientific">marine metagenome</name>
    <dbReference type="NCBI Taxonomy" id="408172"/>
    <lineage>
        <taxon>unclassified sequences</taxon>
        <taxon>metagenomes</taxon>
        <taxon>ecological metagenomes</taxon>
    </lineage>
</organism>
<dbReference type="EMBL" id="UINC01130117">
    <property type="protein sequence ID" value="SVD10984.1"/>
    <property type="molecule type" value="Genomic_DNA"/>
</dbReference>
<sequence length="134" mass="15444">YKKIFKKLQTFSKKYKFLEVHCSFSRPDFLSLLKNCGILVGNSSSGIIEASCFSIPVINIGIRQKGREGDKKVIEVNDFQHGLIRKAILKAQKMKNDHKLRIKSIYGDGKSSKRITKLLEKKYPEKISQKYISY</sequence>
<dbReference type="InterPro" id="IPR003331">
    <property type="entry name" value="UDP_GlcNAc_Epimerase_2_dom"/>
</dbReference>